<sequence>MFTGSLYVVCGIHLDEERDELWVYETPAVRIRKFSTSELIQRYNPYQWSNSRYMISNAVSISAQAGARMGGFGLVEVKLRMEDRSNGGSP</sequence>
<protein>
    <submittedName>
        <fullName evidence="1">Uncharacterized protein</fullName>
    </submittedName>
</protein>
<evidence type="ECO:0000313" key="1">
    <source>
        <dbReference type="EMBL" id="RJG25324.1"/>
    </source>
</evidence>
<dbReference type="EMBL" id="QYZD01000004">
    <property type="protein sequence ID" value="RJG25324.1"/>
    <property type="molecule type" value="Genomic_DNA"/>
</dbReference>
<dbReference type="AlphaFoldDB" id="A0A3A3GMM4"/>
<dbReference type="Proteomes" id="UP000266177">
    <property type="component" value="Unassembled WGS sequence"/>
</dbReference>
<gene>
    <name evidence="1" type="ORF">DQX05_07765</name>
</gene>
<proteinExistence type="predicted"/>
<reference evidence="1 2" key="1">
    <citation type="submission" date="2018-09" db="EMBL/GenBank/DDBJ databases">
        <title>Paenibacillus SK2017-BO5.</title>
        <authorList>
            <person name="Piskunova J.V."/>
            <person name="Dubiley S.A."/>
            <person name="Severinov K.V."/>
        </authorList>
    </citation>
    <scope>NUCLEOTIDE SEQUENCE [LARGE SCALE GENOMIC DNA]</scope>
    <source>
        <strain evidence="1 2">BO5</strain>
    </source>
</reference>
<evidence type="ECO:0000313" key="2">
    <source>
        <dbReference type="Proteomes" id="UP000266177"/>
    </source>
</evidence>
<comment type="caution">
    <text evidence="1">The sequence shown here is derived from an EMBL/GenBank/DDBJ whole genome shotgun (WGS) entry which is preliminary data.</text>
</comment>
<organism evidence="1 2">
    <name type="scientific">Paenibacillus thiaminolyticus</name>
    <name type="common">Bacillus thiaminolyticus</name>
    <dbReference type="NCBI Taxonomy" id="49283"/>
    <lineage>
        <taxon>Bacteria</taxon>
        <taxon>Bacillati</taxon>
        <taxon>Bacillota</taxon>
        <taxon>Bacilli</taxon>
        <taxon>Bacillales</taxon>
        <taxon>Paenibacillaceae</taxon>
        <taxon>Paenibacillus</taxon>
    </lineage>
</organism>
<name>A0A3A3GMM4_PANTH</name>
<accession>A0A3A3GMM4</accession>